<evidence type="ECO:0000313" key="2">
    <source>
        <dbReference type="EMBL" id="OJT06177.1"/>
    </source>
</evidence>
<organism evidence="2 3">
    <name type="scientific">Trametes pubescens</name>
    <name type="common">White-rot fungus</name>
    <dbReference type="NCBI Taxonomy" id="154538"/>
    <lineage>
        <taxon>Eukaryota</taxon>
        <taxon>Fungi</taxon>
        <taxon>Dikarya</taxon>
        <taxon>Basidiomycota</taxon>
        <taxon>Agaricomycotina</taxon>
        <taxon>Agaricomycetes</taxon>
        <taxon>Polyporales</taxon>
        <taxon>Polyporaceae</taxon>
        <taxon>Trametes</taxon>
    </lineage>
</organism>
<dbReference type="EMBL" id="MNAD01001351">
    <property type="protein sequence ID" value="OJT06177.1"/>
    <property type="molecule type" value="Genomic_DNA"/>
</dbReference>
<protein>
    <submittedName>
        <fullName evidence="2">Uncharacterized protein</fullName>
    </submittedName>
</protein>
<gene>
    <name evidence="2" type="ORF">TRAPUB_2974</name>
</gene>
<dbReference type="AlphaFoldDB" id="A0A1M2VF61"/>
<feature type="region of interest" description="Disordered" evidence="1">
    <location>
        <begin position="39"/>
        <end position="68"/>
    </location>
</feature>
<evidence type="ECO:0000256" key="1">
    <source>
        <dbReference type="SAM" id="MobiDB-lite"/>
    </source>
</evidence>
<sequence>MMLNGKRGRQTSGGSQAPRERCSTAAGDELAFGALGAGVGAAEGKRKSAGGRQAEWSRGLDGQSGREG</sequence>
<dbReference type="Proteomes" id="UP000184267">
    <property type="component" value="Unassembled WGS sequence"/>
</dbReference>
<keyword evidence="3" id="KW-1185">Reference proteome</keyword>
<name>A0A1M2VF61_TRAPU</name>
<evidence type="ECO:0000313" key="3">
    <source>
        <dbReference type="Proteomes" id="UP000184267"/>
    </source>
</evidence>
<accession>A0A1M2VF61</accession>
<reference evidence="2 3" key="1">
    <citation type="submission" date="2016-10" db="EMBL/GenBank/DDBJ databases">
        <title>Genome sequence of the basidiomycete white-rot fungus Trametes pubescens.</title>
        <authorList>
            <person name="Makela M.R."/>
            <person name="Granchi Z."/>
            <person name="Peng M."/>
            <person name="De Vries R.P."/>
            <person name="Grigoriev I."/>
            <person name="Riley R."/>
            <person name="Hilden K."/>
        </authorList>
    </citation>
    <scope>NUCLEOTIDE SEQUENCE [LARGE SCALE GENOMIC DNA]</scope>
    <source>
        <strain evidence="2 3">FBCC735</strain>
    </source>
</reference>
<proteinExistence type="predicted"/>
<feature type="region of interest" description="Disordered" evidence="1">
    <location>
        <begin position="1"/>
        <end position="25"/>
    </location>
</feature>
<comment type="caution">
    <text evidence="2">The sequence shown here is derived from an EMBL/GenBank/DDBJ whole genome shotgun (WGS) entry which is preliminary data.</text>
</comment>